<feature type="non-terminal residue" evidence="1">
    <location>
        <position position="88"/>
    </location>
</feature>
<sequence length="88" mass="9698">MLDAKAVLEEALAVAESAGETWLLFETMAQADVEWALRVARRIRVASERWGAMTSIAEAVAPSNPDRALRIVQRIRSKRARMGAFASV</sequence>
<comment type="caution">
    <text evidence="1">The sequence shown here is derived from an EMBL/GenBank/DDBJ whole genome shotgun (WGS) entry which is preliminary data.</text>
</comment>
<evidence type="ECO:0000313" key="1">
    <source>
        <dbReference type="EMBL" id="KPJ64693.1"/>
    </source>
</evidence>
<dbReference type="Proteomes" id="UP000052020">
    <property type="component" value="Unassembled WGS sequence"/>
</dbReference>
<organism evidence="1 2">
    <name type="scientific">candidate division KD3-62 bacterium DG_56</name>
    <dbReference type="NCBI Taxonomy" id="1704032"/>
    <lineage>
        <taxon>Bacteria</taxon>
        <taxon>candidate division KD3-62</taxon>
    </lineage>
</organism>
<dbReference type="EMBL" id="LIZY01000012">
    <property type="protein sequence ID" value="KPJ64693.1"/>
    <property type="molecule type" value="Genomic_DNA"/>
</dbReference>
<proteinExistence type="predicted"/>
<gene>
    <name evidence="1" type="ORF">AMK68_00940</name>
</gene>
<reference evidence="1 2" key="1">
    <citation type="journal article" date="2015" name="Microbiome">
        <title>Genomic resolution of linkages in carbon, nitrogen, and sulfur cycling among widespread estuary sediment bacteria.</title>
        <authorList>
            <person name="Baker B.J."/>
            <person name="Lazar C.S."/>
            <person name="Teske A.P."/>
            <person name="Dick G.J."/>
        </authorList>
    </citation>
    <scope>NUCLEOTIDE SEQUENCE [LARGE SCALE GENOMIC DNA]</scope>
    <source>
        <strain evidence="1">DG_56</strain>
    </source>
</reference>
<name>A0A0S7XQB7_9BACT</name>
<evidence type="ECO:0000313" key="2">
    <source>
        <dbReference type="Proteomes" id="UP000052020"/>
    </source>
</evidence>
<accession>A0A0S7XQB7</accession>
<dbReference type="AlphaFoldDB" id="A0A0S7XQB7"/>
<protein>
    <submittedName>
        <fullName evidence="1">Uncharacterized protein</fullName>
    </submittedName>
</protein>